<dbReference type="GO" id="GO:0005886">
    <property type="term" value="C:plasma membrane"/>
    <property type="evidence" value="ECO:0007669"/>
    <property type="project" value="UniProtKB-SubCell"/>
</dbReference>
<evidence type="ECO:0000256" key="3">
    <source>
        <dbReference type="ARBA" id="ARBA00022692"/>
    </source>
</evidence>
<keyword evidence="5 6" id="KW-0472">Membrane</keyword>
<dbReference type="GO" id="GO:0022857">
    <property type="term" value="F:transmembrane transporter activity"/>
    <property type="evidence" value="ECO:0007669"/>
    <property type="project" value="TreeGrafter"/>
</dbReference>
<comment type="caution">
    <text evidence="9">The sequence shown here is derived from an EMBL/GenBank/DDBJ whole genome shotgun (WGS) entry which is preliminary data.</text>
</comment>
<dbReference type="InterPro" id="IPR025857">
    <property type="entry name" value="MacB_PCD"/>
</dbReference>
<dbReference type="Proteomes" id="UP000239007">
    <property type="component" value="Unassembled WGS sequence"/>
</dbReference>
<dbReference type="AlphaFoldDB" id="A0A2S7US52"/>
<dbReference type="InterPro" id="IPR003838">
    <property type="entry name" value="ABC3_permease_C"/>
</dbReference>
<evidence type="ECO:0000313" key="10">
    <source>
        <dbReference type="Proteomes" id="UP000239007"/>
    </source>
</evidence>
<evidence type="ECO:0000259" key="8">
    <source>
        <dbReference type="Pfam" id="PF12704"/>
    </source>
</evidence>
<feature type="transmembrane region" description="Helical" evidence="6">
    <location>
        <begin position="349"/>
        <end position="376"/>
    </location>
</feature>
<proteinExistence type="predicted"/>
<feature type="transmembrane region" description="Helical" evidence="6">
    <location>
        <begin position="396"/>
        <end position="417"/>
    </location>
</feature>
<keyword evidence="3 6" id="KW-0812">Transmembrane</keyword>
<keyword evidence="2" id="KW-1003">Cell membrane</keyword>
<evidence type="ECO:0000256" key="1">
    <source>
        <dbReference type="ARBA" id="ARBA00004651"/>
    </source>
</evidence>
<organism evidence="9 10">
    <name type="scientific">Psychrosphaera saromensis</name>
    <dbReference type="NCBI Taxonomy" id="716813"/>
    <lineage>
        <taxon>Bacteria</taxon>
        <taxon>Pseudomonadati</taxon>
        <taxon>Pseudomonadota</taxon>
        <taxon>Gammaproteobacteria</taxon>
        <taxon>Alteromonadales</taxon>
        <taxon>Pseudoalteromonadaceae</taxon>
        <taxon>Psychrosphaera</taxon>
    </lineage>
</organism>
<feature type="transmembrane region" description="Helical" evidence="6">
    <location>
        <begin position="20"/>
        <end position="43"/>
    </location>
</feature>
<feature type="domain" description="ABC3 transporter permease C-terminal" evidence="7">
    <location>
        <begin position="308"/>
        <end position="423"/>
    </location>
</feature>
<sequence length="429" mass="48535">MEMFNYYIKLSVRNLIRNRLFFILMISTLAVGVGVFLANIAIIKSMSADPIPHKSDKIFNVSLNVWPLDNSDAELLEIMRYDDAMHILKNDIATHTMVHYQSQVYTRDINSKNLTRHQAVVRATTPEFFPLTDAPFAFGGVWQQDYAKQIVIGDTLNQQVFGGGNSVGKVLEIDGKPFEIVGVLKPWELKPLFYNASFGQKFAKTDDIYAPIETALDSEWAIALRSMSSERINSVSDNRGKNGFFIQAFVQLENQQQKNAMQEYIDNYSQYRKAQGEFLRANDNRLLDVNQWLTHQKVVDERMLAFALASSLFLAVCIFNASSLLLARYHSARFETGLRRAVGARIKDVFYQGVVESMLIGLCCAVLTLIFGWLFLQISITLFPALQQTSDIDITLILMGIGIALITSFISMLYPLIRSCRTPLSTTLK</sequence>
<gene>
    <name evidence="9" type="ORF">BTO11_00600</name>
</gene>
<evidence type="ECO:0000256" key="6">
    <source>
        <dbReference type="SAM" id="Phobius"/>
    </source>
</evidence>
<comment type="subcellular location">
    <subcellularLocation>
        <location evidence="1">Cell membrane</location>
        <topology evidence="1">Multi-pass membrane protein</topology>
    </subcellularLocation>
</comment>
<dbReference type="Pfam" id="PF02687">
    <property type="entry name" value="FtsX"/>
    <property type="match status" value="1"/>
</dbReference>
<dbReference type="EMBL" id="MSCH01000003">
    <property type="protein sequence ID" value="PQJ52302.1"/>
    <property type="molecule type" value="Genomic_DNA"/>
</dbReference>
<keyword evidence="10" id="KW-1185">Reference proteome</keyword>
<evidence type="ECO:0000256" key="2">
    <source>
        <dbReference type="ARBA" id="ARBA00022475"/>
    </source>
</evidence>
<dbReference type="OrthoDB" id="8735006at2"/>
<reference evidence="9 10" key="1">
    <citation type="submission" date="2016-12" db="EMBL/GenBank/DDBJ databases">
        <title>Diversity of luminous bacteria.</title>
        <authorList>
            <person name="Yoshizawa S."/>
            <person name="Kogure K."/>
        </authorList>
    </citation>
    <scope>NUCLEOTIDE SEQUENCE [LARGE SCALE GENOMIC DNA]</scope>
    <source>
        <strain evidence="9 10">SA4-48</strain>
    </source>
</reference>
<name>A0A2S7US52_9GAMM</name>
<evidence type="ECO:0000256" key="5">
    <source>
        <dbReference type="ARBA" id="ARBA00023136"/>
    </source>
</evidence>
<evidence type="ECO:0000313" key="9">
    <source>
        <dbReference type="EMBL" id="PQJ52302.1"/>
    </source>
</evidence>
<keyword evidence="4 6" id="KW-1133">Transmembrane helix</keyword>
<evidence type="ECO:0000256" key="4">
    <source>
        <dbReference type="ARBA" id="ARBA00022989"/>
    </source>
</evidence>
<dbReference type="RefSeq" id="WP_105050759.1">
    <property type="nucleotide sequence ID" value="NZ_BMYG01000005.1"/>
</dbReference>
<dbReference type="PANTHER" id="PTHR30572">
    <property type="entry name" value="MEMBRANE COMPONENT OF TRANSPORTER-RELATED"/>
    <property type="match status" value="1"/>
</dbReference>
<accession>A0A2S7US52</accession>
<feature type="domain" description="MacB-like periplasmic core" evidence="8">
    <location>
        <begin position="23"/>
        <end position="267"/>
    </location>
</feature>
<protein>
    <submittedName>
        <fullName evidence="9">ABC transporter permease</fullName>
    </submittedName>
</protein>
<evidence type="ECO:0000259" key="7">
    <source>
        <dbReference type="Pfam" id="PF02687"/>
    </source>
</evidence>
<dbReference type="InterPro" id="IPR050250">
    <property type="entry name" value="Macrolide_Exporter_MacB"/>
</dbReference>
<feature type="transmembrane region" description="Helical" evidence="6">
    <location>
        <begin position="303"/>
        <end position="328"/>
    </location>
</feature>
<dbReference type="PANTHER" id="PTHR30572:SF18">
    <property type="entry name" value="ABC-TYPE MACROLIDE FAMILY EXPORT SYSTEM PERMEASE COMPONENT 2"/>
    <property type="match status" value="1"/>
</dbReference>
<dbReference type="Pfam" id="PF12704">
    <property type="entry name" value="MacB_PCD"/>
    <property type="match status" value="1"/>
</dbReference>